<dbReference type="Ensembl" id="ENSVURT00010020866.1">
    <property type="protein sequence ID" value="ENSVURP00010018349.1"/>
    <property type="gene ID" value="ENSVURG00010013995.1"/>
</dbReference>
<evidence type="ECO:0000313" key="3">
    <source>
        <dbReference type="Ensembl" id="ENSVURP00010018349.1"/>
    </source>
</evidence>
<protein>
    <submittedName>
        <fullName evidence="3">Methyltransferase like 25B</fullName>
    </submittedName>
</protein>
<organism evidence="3 4">
    <name type="scientific">Vombatus ursinus</name>
    <name type="common">Common wombat</name>
    <dbReference type="NCBI Taxonomy" id="29139"/>
    <lineage>
        <taxon>Eukaryota</taxon>
        <taxon>Metazoa</taxon>
        <taxon>Chordata</taxon>
        <taxon>Craniata</taxon>
        <taxon>Vertebrata</taxon>
        <taxon>Euteleostomi</taxon>
        <taxon>Mammalia</taxon>
        <taxon>Metatheria</taxon>
        <taxon>Diprotodontia</taxon>
        <taxon>Vombatidae</taxon>
        <taxon>Vombatus</taxon>
    </lineage>
</organism>
<feature type="compositionally biased region" description="Polar residues" evidence="1">
    <location>
        <begin position="254"/>
        <end position="265"/>
    </location>
</feature>
<dbReference type="SUPFAM" id="SSF53335">
    <property type="entry name" value="S-adenosyl-L-methionine-dependent methyltransferases"/>
    <property type="match status" value="1"/>
</dbReference>
<dbReference type="PANTHER" id="PTHR12496">
    <property type="entry name" value="CGI-41 METHYLTRANSFERASE"/>
    <property type="match status" value="1"/>
</dbReference>
<evidence type="ECO:0000256" key="1">
    <source>
        <dbReference type="SAM" id="MobiDB-lite"/>
    </source>
</evidence>
<proteinExistence type="predicted"/>
<accession>A0A4X2L120</accession>
<dbReference type="PANTHER" id="PTHR12496:SF2">
    <property type="entry name" value="METHYLTRANSFERASE-LIKE PROTEIN 25B"/>
    <property type="match status" value="1"/>
</dbReference>
<dbReference type="Proteomes" id="UP000314987">
    <property type="component" value="Unassembled WGS sequence"/>
</dbReference>
<sequence length="285" mass="30909">MPGLTARNLSLEGRRQLAVDLTRVLPLYGFILDAYIIEFFTDSLWEKLPSSWQEVLDGLTPPQIATMLLEMPSAGEEIRYRTVWPLTLLALKTTARALAFTRTTESLGPSEFQENPSQSSRLAAQFRKHVKPKKQHEIRRLGELVKKLSDLTGCNQVVDVGSGQGHLTRFLALGLGLSVTGIEKDRRLVERARHLDQELLSILKKEERRKPQVHTARATAGGIGPWAAPGPGLPACLHGTGTSGGGILQPGTAPGTTGRDTNPTGSAAFPTGARLPCRTPPCLQA</sequence>
<dbReference type="AlphaFoldDB" id="A0A4X2L120"/>
<dbReference type="PROSITE" id="PS01131">
    <property type="entry name" value="RRNA_A_DIMETH"/>
    <property type="match status" value="1"/>
</dbReference>
<name>A0A4X2L120_VOMUR</name>
<dbReference type="Pfam" id="PF13679">
    <property type="entry name" value="Methyltransf_32"/>
    <property type="match status" value="1"/>
</dbReference>
<reference evidence="3" key="3">
    <citation type="submission" date="2025-09" db="UniProtKB">
        <authorList>
            <consortium name="Ensembl"/>
        </authorList>
    </citation>
    <scope>IDENTIFICATION</scope>
</reference>
<dbReference type="InterPro" id="IPR052220">
    <property type="entry name" value="METTL25"/>
</dbReference>
<reference evidence="4" key="1">
    <citation type="submission" date="2018-12" db="EMBL/GenBank/DDBJ databases">
        <authorList>
            <person name="Yazar S."/>
        </authorList>
    </citation>
    <scope>NUCLEOTIDE SEQUENCE [LARGE SCALE GENOMIC DNA]</scope>
</reference>
<dbReference type="InterPro" id="IPR025714">
    <property type="entry name" value="Methyltranfer_dom"/>
</dbReference>
<feature type="domain" description="Methyltransferase" evidence="2">
    <location>
        <begin position="133"/>
        <end position="216"/>
    </location>
</feature>
<keyword evidence="4" id="KW-1185">Reference proteome</keyword>
<gene>
    <name evidence="3" type="primary">METTL25B</name>
</gene>
<dbReference type="GeneTree" id="ENSGT00530000063745"/>
<dbReference type="InterPro" id="IPR020596">
    <property type="entry name" value="rRNA_Ade_Mease_Trfase_CS"/>
</dbReference>
<feature type="region of interest" description="Disordered" evidence="1">
    <location>
        <begin position="249"/>
        <end position="285"/>
    </location>
</feature>
<evidence type="ECO:0000259" key="2">
    <source>
        <dbReference type="Pfam" id="PF13679"/>
    </source>
</evidence>
<evidence type="ECO:0000313" key="4">
    <source>
        <dbReference type="Proteomes" id="UP000314987"/>
    </source>
</evidence>
<dbReference type="InterPro" id="IPR029063">
    <property type="entry name" value="SAM-dependent_MTases_sf"/>
</dbReference>
<dbReference type="Gene3D" id="3.40.50.150">
    <property type="entry name" value="Vaccinia Virus protein VP39"/>
    <property type="match status" value="1"/>
</dbReference>
<reference evidence="3" key="2">
    <citation type="submission" date="2025-08" db="UniProtKB">
        <authorList>
            <consortium name="Ensembl"/>
        </authorList>
    </citation>
    <scope>IDENTIFICATION</scope>
</reference>
<dbReference type="GO" id="GO:0000179">
    <property type="term" value="F:rRNA (adenine-N6,N6-)-dimethyltransferase activity"/>
    <property type="evidence" value="ECO:0007669"/>
    <property type="project" value="InterPro"/>
</dbReference>
<dbReference type="CDD" id="cd02440">
    <property type="entry name" value="AdoMet_MTases"/>
    <property type="match status" value="1"/>
</dbReference>